<organism evidence="1 2">
    <name type="scientific">Maribacter confluentis</name>
    <dbReference type="NCBI Taxonomy" id="1656093"/>
    <lineage>
        <taxon>Bacteria</taxon>
        <taxon>Pseudomonadati</taxon>
        <taxon>Bacteroidota</taxon>
        <taxon>Flavobacteriia</taxon>
        <taxon>Flavobacteriales</taxon>
        <taxon>Flavobacteriaceae</taxon>
        <taxon>Maribacter</taxon>
    </lineage>
</organism>
<evidence type="ECO:0000313" key="1">
    <source>
        <dbReference type="EMBL" id="MDO1512196.1"/>
    </source>
</evidence>
<dbReference type="Proteomes" id="UP001168579">
    <property type="component" value="Unassembled WGS sequence"/>
</dbReference>
<dbReference type="PROSITE" id="PS51257">
    <property type="entry name" value="PROKAR_LIPOPROTEIN"/>
    <property type="match status" value="1"/>
</dbReference>
<dbReference type="Gene3D" id="3.90.930.1">
    <property type="match status" value="1"/>
</dbReference>
<sequence>MRNILLIILISVSTSCFSQIIIDTSEIKSIRYEWKLDKKTNDSTLNQILTEYKNGIYKEEFPSFRKEHHEYPFINIFESKSPHLNRDLKLSLKIHYFSAMDGEQKYFYDKFGVIDSVYFNYQKDSLKEWSIKIEKTFRKKGKIKWVINENGEKEVFNYNLFGKLQRIDVYKDSLLHEINTYKNGLLIKQSYPNRKKYRKEFIYEYNKNGRLLKQDDDDYHFYKYEYNKFGIAKIEKVYKKKNIVMEYTIFSYNKNGLLKSKIDFWRNGKLRNEYVYLYK</sequence>
<gene>
    <name evidence="1" type="ORF">Q2T41_05955</name>
</gene>
<keyword evidence="2" id="KW-1185">Reference proteome</keyword>
<accession>A0ABT8RMV6</accession>
<evidence type="ECO:0000313" key="2">
    <source>
        <dbReference type="Proteomes" id="UP001168579"/>
    </source>
</evidence>
<dbReference type="EMBL" id="JAUKUC010000001">
    <property type="protein sequence ID" value="MDO1512196.1"/>
    <property type="molecule type" value="Genomic_DNA"/>
</dbReference>
<reference evidence="1" key="2">
    <citation type="submission" date="2023-06" db="EMBL/GenBank/DDBJ databases">
        <authorList>
            <person name="Lucena T."/>
            <person name="Sun Q."/>
        </authorList>
    </citation>
    <scope>NUCLEOTIDE SEQUENCE</scope>
    <source>
        <strain evidence="1">CECT 8869</strain>
    </source>
</reference>
<name>A0ABT8RMV6_9FLAO</name>
<dbReference type="RefSeq" id="WP_304435318.1">
    <property type="nucleotide sequence ID" value="NZ_JAUKUC010000001.1"/>
</dbReference>
<comment type="caution">
    <text evidence="1">The sequence shown here is derived from an EMBL/GenBank/DDBJ whole genome shotgun (WGS) entry which is preliminary data.</text>
</comment>
<proteinExistence type="predicted"/>
<reference evidence="1" key="1">
    <citation type="journal article" date="2014" name="Int. J. Syst. Evol. Microbiol.">
        <title>Complete genome of a new Firmicutes species belonging to the dominant human colonic microbiota ('Ruminococcus bicirculans') reveals two chromosomes and a selective capacity to utilize plant glucans.</title>
        <authorList>
            <consortium name="NISC Comparative Sequencing Program"/>
            <person name="Wegmann U."/>
            <person name="Louis P."/>
            <person name="Goesmann A."/>
            <person name="Henrissat B."/>
            <person name="Duncan S.H."/>
            <person name="Flint H.J."/>
        </authorList>
    </citation>
    <scope>NUCLEOTIDE SEQUENCE</scope>
    <source>
        <strain evidence="1">CECT 8869</strain>
    </source>
</reference>
<protein>
    <submittedName>
        <fullName evidence="1">Uncharacterized protein</fullName>
    </submittedName>
</protein>